<dbReference type="InterPro" id="IPR012545">
    <property type="entry name" value="DUF1697"/>
</dbReference>
<accession>A0A2S7WTJ7</accession>
<sequence>MERLGEASVYIVLLRGINVSGKNKLPMIDLRKILNGLGYQNVQTYIQSGNIILESNESKNIICKNIKDAILEKFGYDVPVIAKTIPEWEKAIEEYPFSKDYEKIVAFTFLDKISEIKELEIKNIGTDKFKINNDVVYIYCPNGFGKSKITNDLFEKKLKVTATTRNLRTTLKLLELAHPNLPKGKE</sequence>
<reference evidence="1 2" key="1">
    <citation type="submission" date="2016-12" db="EMBL/GenBank/DDBJ databases">
        <title>Trade-off between light-utilization and light-protection in marine flavobacteria.</title>
        <authorList>
            <person name="Kumagai Y."/>
            <person name="Yoshizawa S."/>
            <person name="Kogure K."/>
            <person name="Iwasaki W."/>
        </authorList>
    </citation>
    <scope>NUCLEOTIDE SEQUENCE [LARGE SCALE GENOMIC DNA]</scope>
    <source>
        <strain evidence="1 2">NBRC 108759</strain>
    </source>
</reference>
<dbReference type="PIRSF" id="PIRSF008502">
    <property type="entry name" value="UCP008502"/>
    <property type="match status" value="1"/>
</dbReference>
<dbReference type="Proteomes" id="UP000238882">
    <property type="component" value="Unassembled WGS sequence"/>
</dbReference>
<proteinExistence type="predicted"/>
<protein>
    <recommendedName>
        <fullName evidence="3">DUF1697 domain-containing protein</fullName>
    </recommendedName>
</protein>
<dbReference type="PANTHER" id="PTHR36439:SF1">
    <property type="entry name" value="DUF1697 DOMAIN-CONTAINING PROTEIN"/>
    <property type="match status" value="1"/>
</dbReference>
<dbReference type="EMBL" id="MSCN01000001">
    <property type="protein sequence ID" value="PQJ80915.1"/>
    <property type="molecule type" value="Genomic_DNA"/>
</dbReference>
<evidence type="ECO:0000313" key="2">
    <source>
        <dbReference type="Proteomes" id="UP000238882"/>
    </source>
</evidence>
<dbReference type="SUPFAM" id="SSF160379">
    <property type="entry name" value="SP0830-like"/>
    <property type="match status" value="1"/>
</dbReference>
<gene>
    <name evidence="1" type="ORF">BTO18_05375</name>
</gene>
<evidence type="ECO:0008006" key="3">
    <source>
        <dbReference type="Google" id="ProtNLM"/>
    </source>
</evidence>
<dbReference type="Gene3D" id="3.30.70.1280">
    <property type="entry name" value="SP0830-like domains"/>
    <property type="match status" value="1"/>
</dbReference>
<name>A0A2S7WTJ7_9FLAO</name>
<keyword evidence="2" id="KW-1185">Reference proteome</keyword>
<organism evidence="1 2">
    <name type="scientific">Polaribacter porphyrae</name>
    <dbReference type="NCBI Taxonomy" id="1137780"/>
    <lineage>
        <taxon>Bacteria</taxon>
        <taxon>Pseudomonadati</taxon>
        <taxon>Bacteroidota</taxon>
        <taxon>Flavobacteriia</taxon>
        <taxon>Flavobacteriales</taxon>
        <taxon>Flavobacteriaceae</taxon>
    </lineage>
</organism>
<dbReference type="Pfam" id="PF08002">
    <property type="entry name" value="DUF1697"/>
    <property type="match status" value="1"/>
</dbReference>
<evidence type="ECO:0000313" key="1">
    <source>
        <dbReference type="EMBL" id="PQJ80915.1"/>
    </source>
</evidence>
<dbReference type="PANTHER" id="PTHR36439">
    <property type="entry name" value="BLL4334 PROTEIN"/>
    <property type="match status" value="1"/>
</dbReference>
<dbReference type="AlphaFoldDB" id="A0A2S7WTJ7"/>
<comment type="caution">
    <text evidence="1">The sequence shown here is derived from an EMBL/GenBank/DDBJ whole genome shotgun (WGS) entry which is preliminary data.</text>
</comment>